<dbReference type="EMBL" id="JBHTLQ010000020">
    <property type="protein sequence ID" value="MFD1191029.1"/>
    <property type="molecule type" value="Genomic_DNA"/>
</dbReference>
<sequence>MAYYFATTLPVAFEEAVQRATDALKAEGFGVITQIDVRATFKDKLGVDFRDHRILGACNPAMAHEALQLEDKVGAMLPCHVVVQALGPRRTEVAAIDPVASMQAIDNPQLKLAAAQVQARLKRVVEGLSAACPLLEQELDRELADGGPAGDPPSLTEPAGGARDCCGPAP</sequence>
<protein>
    <submittedName>
        <fullName evidence="3">DUF302 domain-containing protein</fullName>
    </submittedName>
</protein>
<dbReference type="RefSeq" id="WP_377353571.1">
    <property type="nucleotide sequence ID" value="NZ_JBHTLQ010000020.1"/>
</dbReference>
<proteinExistence type="predicted"/>
<feature type="region of interest" description="Disordered" evidence="1">
    <location>
        <begin position="143"/>
        <end position="170"/>
    </location>
</feature>
<dbReference type="SUPFAM" id="SSF103247">
    <property type="entry name" value="TT1751-like"/>
    <property type="match status" value="1"/>
</dbReference>
<keyword evidence="4" id="KW-1185">Reference proteome</keyword>
<name>A0ABW3T1K4_9CAUL</name>
<evidence type="ECO:0000313" key="3">
    <source>
        <dbReference type="EMBL" id="MFD1191029.1"/>
    </source>
</evidence>
<dbReference type="PANTHER" id="PTHR38342:SF1">
    <property type="entry name" value="SLR5037 PROTEIN"/>
    <property type="match status" value="1"/>
</dbReference>
<evidence type="ECO:0000313" key="4">
    <source>
        <dbReference type="Proteomes" id="UP001597216"/>
    </source>
</evidence>
<gene>
    <name evidence="3" type="ORF">ACFQ27_10595</name>
</gene>
<dbReference type="InterPro" id="IPR035923">
    <property type="entry name" value="TT1751-like_sf"/>
</dbReference>
<feature type="domain" description="DUF302" evidence="2">
    <location>
        <begin position="35"/>
        <end position="98"/>
    </location>
</feature>
<dbReference type="Proteomes" id="UP001597216">
    <property type="component" value="Unassembled WGS sequence"/>
</dbReference>
<evidence type="ECO:0000259" key="2">
    <source>
        <dbReference type="Pfam" id="PF03625"/>
    </source>
</evidence>
<comment type="caution">
    <text evidence="3">The sequence shown here is derived from an EMBL/GenBank/DDBJ whole genome shotgun (WGS) entry which is preliminary data.</text>
</comment>
<dbReference type="InterPro" id="IPR005180">
    <property type="entry name" value="DUF302"/>
</dbReference>
<reference evidence="4" key="1">
    <citation type="journal article" date="2019" name="Int. J. Syst. Evol. Microbiol.">
        <title>The Global Catalogue of Microorganisms (GCM) 10K type strain sequencing project: providing services to taxonomists for standard genome sequencing and annotation.</title>
        <authorList>
            <consortium name="The Broad Institute Genomics Platform"/>
            <consortium name="The Broad Institute Genome Sequencing Center for Infectious Disease"/>
            <person name="Wu L."/>
            <person name="Ma J."/>
        </authorList>
    </citation>
    <scope>NUCLEOTIDE SEQUENCE [LARGE SCALE GENOMIC DNA]</scope>
    <source>
        <strain evidence="4">CCUG 55074</strain>
    </source>
</reference>
<accession>A0ABW3T1K4</accession>
<dbReference type="PANTHER" id="PTHR38342">
    <property type="entry name" value="SLR5037 PROTEIN"/>
    <property type="match status" value="1"/>
</dbReference>
<organism evidence="3 4">
    <name type="scientific">Phenylobacterium conjunctum</name>
    <dbReference type="NCBI Taxonomy" id="1298959"/>
    <lineage>
        <taxon>Bacteria</taxon>
        <taxon>Pseudomonadati</taxon>
        <taxon>Pseudomonadota</taxon>
        <taxon>Alphaproteobacteria</taxon>
        <taxon>Caulobacterales</taxon>
        <taxon>Caulobacteraceae</taxon>
        <taxon>Phenylobacterium</taxon>
    </lineage>
</organism>
<dbReference type="CDD" id="cd14797">
    <property type="entry name" value="DUF302"/>
    <property type="match status" value="1"/>
</dbReference>
<evidence type="ECO:0000256" key="1">
    <source>
        <dbReference type="SAM" id="MobiDB-lite"/>
    </source>
</evidence>
<dbReference type="Gene3D" id="3.30.310.70">
    <property type="entry name" value="TT1751-like domain"/>
    <property type="match status" value="1"/>
</dbReference>
<dbReference type="Pfam" id="PF03625">
    <property type="entry name" value="DUF302"/>
    <property type="match status" value="1"/>
</dbReference>